<dbReference type="Proteomes" id="UP001334248">
    <property type="component" value="Unassembled WGS sequence"/>
</dbReference>
<evidence type="ECO:0000313" key="2">
    <source>
        <dbReference type="Proteomes" id="UP001334248"/>
    </source>
</evidence>
<dbReference type="GeneID" id="89994813"/>
<gene>
    <name evidence="1" type="ORF">PMZ80_001364</name>
</gene>
<sequence length="362" mass="41261">MATSFSGLPEEMLLTIVAWVPYDNQDLRNLRRVSRALARILNTASLPDQIALRQYKQLFELTAPLRTTPNIDWRSLNLLSRRASRHQFWGHLLHRETTLSTKDVNLVISTCVAIIAFKQQRSLAVFMPGAMTSPSHGALAWSKVVRGSPLELLLLMRWASLKMYASMLGHEIDDLLGRYSITSTGDNRNAMRLCHFAVFELRLFGVFGYDRLVSSSIAKTKERMKALNRTAHYYYYENMKRRSMAGGQVSNEALIVCFECNLSMSQKLAIELDLPFNQYLTPSERLSARIQREYQRWQQVNKWVLSKAECLDAGSGQIRQIDLEGLGRLLHGIIQDVYGMAYQSVRSNLAAEVHSLGLSNWP</sequence>
<name>A0ABR0S2Y7_9EURO</name>
<dbReference type="SUPFAM" id="SSF81383">
    <property type="entry name" value="F-box domain"/>
    <property type="match status" value="1"/>
</dbReference>
<dbReference type="EMBL" id="JAVHJV010000001">
    <property type="protein sequence ID" value="KAK5947216.1"/>
    <property type="molecule type" value="Genomic_DNA"/>
</dbReference>
<proteinExistence type="predicted"/>
<accession>A0ABR0S2Y7</accession>
<protein>
    <recommendedName>
        <fullName evidence="3">F-box domain-containing protein</fullName>
    </recommendedName>
</protein>
<evidence type="ECO:0008006" key="3">
    <source>
        <dbReference type="Google" id="ProtNLM"/>
    </source>
</evidence>
<dbReference type="InterPro" id="IPR036047">
    <property type="entry name" value="F-box-like_dom_sf"/>
</dbReference>
<evidence type="ECO:0000313" key="1">
    <source>
        <dbReference type="EMBL" id="KAK5947216.1"/>
    </source>
</evidence>
<comment type="caution">
    <text evidence="1">The sequence shown here is derived from an EMBL/GenBank/DDBJ whole genome shotgun (WGS) entry which is preliminary data.</text>
</comment>
<organism evidence="1 2">
    <name type="scientific">Knufia obscura</name>
    <dbReference type="NCBI Taxonomy" id="1635080"/>
    <lineage>
        <taxon>Eukaryota</taxon>
        <taxon>Fungi</taxon>
        <taxon>Dikarya</taxon>
        <taxon>Ascomycota</taxon>
        <taxon>Pezizomycotina</taxon>
        <taxon>Eurotiomycetes</taxon>
        <taxon>Chaetothyriomycetidae</taxon>
        <taxon>Chaetothyriales</taxon>
        <taxon>Trichomeriaceae</taxon>
        <taxon>Knufia</taxon>
    </lineage>
</organism>
<keyword evidence="2" id="KW-1185">Reference proteome</keyword>
<dbReference type="RefSeq" id="XP_064735306.1">
    <property type="nucleotide sequence ID" value="XM_064869809.1"/>
</dbReference>
<reference evidence="1 2" key="1">
    <citation type="journal article" date="2023" name="Res Sq">
        <title>Genomic and morphological characterization of Knufia obscura isolated from the Mars 2020 spacecraft assembly facility.</title>
        <authorList>
            <person name="Chander A.M."/>
            <person name="Teixeira M.M."/>
            <person name="Singh N.K."/>
            <person name="Williams M.P."/>
            <person name="Parker C.W."/>
            <person name="Leo P."/>
            <person name="Stajich J.E."/>
            <person name="Torok T."/>
            <person name="Tighe S."/>
            <person name="Mason C.E."/>
            <person name="Venkateswaran K."/>
        </authorList>
    </citation>
    <scope>NUCLEOTIDE SEQUENCE [LARGE SCALE GENOMIC DNA]</scope>
    <source>
        <strain evidence="1 2">CCFEE 5817</strain>
    </source>
</reference>